<dbReference type="AlphaFoldDB" id="A0A4C1WAK5"/>
<protein>
    <submittedName>
        <fullName evidence="1">Uncharacterized protein</fullName>
    </submittedName>
</protein>
<keyword evidence="2" id="KW-1185">Reference proteome</keyword>
<dbReference type="EMBL" id="BGZK01000497">
    <property type="protein sequence ID" value="GBP47175.1"/>
    <property type="molecule type" value="Genomic_DNA"/>
</dbReference>
<accession>A0A4C1WAK5</accession>
<comment type="caution">
    <text evidence="1">The sequence shown here is derived from an EMBL/GenBank/DDBJ whole genome shotgun (WGS) entry which is preliminary data.</text>
</comment>
<gene>
    <name evidence="1" type="ORF">EVAR_38287_1</name>
</gene>
<proteinExistence type="predicted"/>
<organism evidence="1 2">
    <name type="scientific">Eumeta variegata</name>
    <name type="common">Bagworm moth</name>
    <name type="synonym">Eumeta japonica</name>
    <dbReference type="NCBI Taxonomy" id="151549"/>
    <lineage>
        <taxon>Eukaryota</taxon>
        <taxon>Metazoa</taxon>
        <taxon>Ecdysozoa</taxon>
        <taxon>Arthropoda</taxon>
        <taxon>Hexapoda</taxon>
        <taxon>Insecta</taxon>
        <taxon>Pterygota</taxon>
        <taxon>Neoptera</taxon>
        <taxon>Endopterygota</taxon>
        <taxon>Lepidoptera</taxon>
        <taxon>Glossata</taxon>
        <taxon>Ditrysia</taxon>
        <taxon>Tineoidea</taxon>
        <taxon>Psychidae</taxon>
        <taxon>Oiketicinae</taxon>
        <taxon>Eumeta</taxon>
    </lineage>
</organism>
<evidence type="ECO:0000313" key="1">
    <source>
        <dbReference type="EMBL" id="GBP47175.1"/>
    </source>
</evidence>
<reference evidence="1 2" key="1">
    <citation type="journal article" date="2019" name="Commun. Biol.">
        <title>The bagworm genome reveals a unique fibroin gene that provides high tensile strength.</title>
        <authorList>
            <person name="Kono N."/>
            <person name="Nakamura H."/>
            <person name="Ohtoshi R."/>
            <person name="Tomita M."/>
            <person name="Numata K."/>
            <person name="Arakawa K."/>
        </authorList>
    </citation>
    <scope>NUCLEOTIDE SEQUENCE [LARGE SCALE GENOMIC DNA]</scope>
</reference>
<dbReference type="Proteomes" id="UP000299102">
    <property type="component" value="Unassembled WGS sequence"/>
</dbReference>
<evidence type="ECO:0000313" key="2">
    <source>
        <dbReference type="Proteomes" id="UP000299102"/>
    </source>
</evidence>
<name>A0A4C1WAK5_EUMVA</name>
<sequence>MLDENGRTAKRSSPELVFLQSVANLDTSVPFTNRMIDITESLDIFFSTAGFLDVRSSLEKRFTVHALMVGMGVRQNAVILSGAQSTFSRLVFEFGALLLPRAGKLRLSTCGVKNDEVPYP</sequence>